<keyword evidence="1" id="KW-0812">Transmembrane</keyword>
<evidence type="ECO:0000313" key="10">
    <source>
        <dbReference type="Proteomes" id="UP000449249"/>
    </source>
</evidence>
<dbReference type="OrthoDB" id="9790495at2"/>
<organism evidence="3 7">
    <name type="scientific">Dorea longicatena</name>
    <dbReference type="NCBI Taxonomy" id="88431"/>
    <lineage>
        <taxon>Bacteria</taxon>
        <taxon>Bacillati</taxon>
        <taxon>Bacillota</taxon>
        <taxon>Clostridia</taxon>
        <taxon>Lachnospirales</taxon>
        <taxon>Lachnospiraceae</taxon>
        <taxon>Dorea</taxon>
    </lineage>
</organism>
<evidence type="ECO:0008006" key="12">
    <source>
        <dbReference type="Google" id="ProtNLM"/>
    </source>
</evidence>
<dbReference type="EMBL" id="WWSH01000003">
    <property type="protein sequence ID" value="MZK09586.1"/>
    <property type="molecule type" value="Genomic_DNA"/>
</dbReference>
<dbReference type="RefSeq" id="WP_006427091.1">
    <property type="nucleotide sequence ID" value="NZ_CABIWY010000003.1"/>
</dbReference>
<evidence type="ECO:0000313" key="3">
    <source>
        <dbReference type="EMBL" id="CUN58333.1"/>
    </source>
</evidence>
<accession>A0A173Y3T6</accession>
<reference evidence="9 10" key="2">
    <citation type="journal article" date="2019" name="Nat. Med.">
        <title>A library of human gut bacterial isolates paired with longitudinal multiomics data enables mechanistic microbiome research.</title>
        <authorList>
            <person name="Poyet M."/>
            <person name="Groussin M."/>
            <person name="Gibbons S.M."/>
            <person name="Avila-Pacheco J."/>
            <person name="Jiang X."/>
            <person name="Kearney S.M."/>
            <person name="Perrotta A.R."/>
            <person name="Berdy B."/>
            <person name="Zhao S."/>
            <person name="Lieberman T.D."/>
            <person name="Swanson P.K."/>
            <person name="Smith M."/>
            <person name="Roesemann S."/>
            <person name="Alexander J.E."/>
            <person name="Rich S.A."/>
            <person name="Livny J."/>
            <person name="Vlamakis H."/>
            <person name="Clish C."/>
            <person name="Bullock K."/>
            <person name="Deik A."/>
            <person name="Scott J."/>
            <person name="Pierce K.A."/>
            <person name="Xavier R.J."/>
            <person name="Alm E.J."/>
        </authorList>
    </citation>
    <scope>NUCLEOTIDE SEQUENCE [LARGE SCALE GENOMIC DNA]</scope>
    <source>
        <strain evidence="4 10">BIOML-A1</strain>
        <strain evidence="6 11">BIOML-A6</strain>
        <strain evidence="5 9">BIOML-A7</strain>
    </source>
</reference>
<evidence type="ECO:0000313" key="7">
    <source>
        <dbReference type="Proteomes" id="UP000095439"/>
    </source>
</evidence>
<dbReference type="AlphaFoldDB" id="A0A173Y3T6"/>
<evidence type="ECO:0000313" key="11">
    <source>
        <dbReference type="Proteomes" id="UP000472916"/>
    </source>
</evidence>
<dbReference type="Proteomes" id="UP000095597">
    <property type="component" value="Unassembled WGS sequence"/>
</dbReference>
<reference evidence="7 8" key="1">
    <citation type="submission" date="2015-09" db="EMBL/GenBank/DDBJ databases">
        <authorList>
            <consortium name="Pathogen Informatics"/>
        </authorList>
    </citation>
    <scope>NUCLEOTIDE SEQUENCE [LARGE SCALE GENOMIC DNA]</scope>
    <source>
        <strain evidence="3 7">2789STDY5608866</strain>
        <strain evidence="2 8">2789STDY5834961</strain>
    </source>
</reference>
<sequence length="144" mass="16298">MSSKTKIVVLHMKEIIYTVIFAVLAIVLILLLIFMFRPGHHSGSNDKKIYTPGIYTSDITLNNTALEVEVTVDETHINSIRFTNLNDSITTMYPFIEPAIEDIAEQVYKKQSLENIQYSSDTPYTSQLIVQAIENALKKAETTK</sequence>
<dbReference type="Proteomes" id="UP000449249">
    <property type="component" value="Unassembled WGS sequence"/>
</dbReference>
<dbReference type="eggNOG" id="COG3976">
    <property type="taxonomic scope" value="Bacteria"/>
</dbReference>
<evidence type="ECO:0000313" key="2">
    <source>
        <dbReference type="EMBL" id="CUN16286.1"/>
    </source>
</evidence>
<evidence type="ECO:0000313" key="4">
    <source>
        <dbReference type="EMBL" id="MZK09586.1"/>
    </source>
</evidence>
<dbReference type="EMBL" id="WWSC01000007">
    <property type="protein sequence ID" value="MZK41614.1"/>
    <property type="molecule type" value="Genomic_DNA"/>
</dbReference>
<evidence type="ECO:0000313" key="6">
    <source>
        <dbReference type="EMBL" id="MZK41614.1"/>
    </source>
</evidence>
<proteinExistence type="predicted"/>
<protein>
    <recommendedName>
        <fullName evidence="12">FMN-binding protein</fullName>
    </recommendedName>
</protein>
<dbReference type="EMBL" id="CYYY01000003">
    <property type="protein sequence ID" value="CUN58333.1"/>
    <property type="molecule type" value="Genomic_DNA"/>
</dbReference>
<dbReference type="GeneID" id="93136436"/>
<gene>
    <name evidence="3" type="ORF">ERS852423_00867</name>
    <name evidence="2" type="ORF">ERS852573_02218</name>
    <name evidence="6" type="ORF">GT528_07790</name>
    <name evidence="5" type="ORF">GT565_00120</name>
    <name evidence="4" type="ORF">GT576_04375</name>
</gene>
<evidence type="ECO:0000256" key="1">
    <source>
        <dbReference type="SAM" id="Phobius"/>
    </source>
</evidence>
<dbReference type="EMBL" id="WWSB01000001">
    <property type="protein sequence ID" value="MZK16551.1"/>
    <property type="molecule type" value="Genomic_DNA"/>
</dbReference>
<dbReference type="EMBL" id="CYXO01000014">
    <property type="protein sequence ID" value="CUN16286.1"/>
    <property type="molecule type" value="Genomic_DNA"/>
</dbReference>
<evidence type="ECO:0000313" key="8">
    <source>
        <dbReference type="Proteomes" id="UP000095597"/>
    </source>
</evidence>
<dbReference type="Proteomes" id="UP000095439">
    <property type="component" value="Unassembled WGS sequence"/>
</dbReference>
<evidence type="ECO:0000313" key="9">
    <source>
        <dbReference type="Proteomes" id="UP000446719"/>
    </source>
</evidence>
<dbReference type="Proteomes" id="UP000446719">
    <property type="component" value="Unassembled WGS sequence"/>
</dbReference>
<evidence type="ECO:0000313" key="5">
    <source>
        <dbReference type="EMBL" id="MZK16551.1"/>
    </source>
</evidence>
<dbReference type="Proteomes" id="UP000472916">
    <property type="component" value="Unassembled WGS sequence"/>
</dbReference>
<feature type="transmembrane region" description="Helical" evidence="1">
    <location>
        <begin position="15"/>
        <end position="36"/>
    </location>
</feature>
<keyword evidence="1" id="KW-1133">Transmembrane helix</keyword>
<keyword evidence="1" id="KW-0472">Membrane</keyword>
<name>A0A173Y3T6_9FIRM</name>